<keyword evidence="2" id="KW-0378">Hydrolase</keyword>
<dbReference type="PANTHER" id="PTHR13620">
    <property type="entry name" value="3-5 EXONUCLEASE"/>
    <property type="match status" value="1"/>
</dbReference>
<proteinExistence type="predicted"/>
<dbReference type="GO" id="GO:0008408">
    <property type="term" value="F:3'-5' exonuclease activity"/>
    <property type="evidence" value="ECO:0007669"/>
    <property type="project" value="InterPro"/>
</dbReference>
<dbReference type="Proteomes" id="UP000593564">
    <property type="component" value="Unassembled WGS sequence"/>
</dbReference>
<feature type="domain" description="3'-5' exonuclease" evidence="3">
    <location>
        <begin position="40"/>
        <end position="215"/>
    </location>
</feature>
<dbReference type="GO" id="GO:0005737">
    <property type="term" value="C:cytoplasm"/>
    <property type="evidence" value="ECO:0007669"/>
    <property type="project" value="TreeGrafter"/>
</dbReference>
<keyword evidence="1" id="KW-0540">Nuclease</keyword>
<dbReference type="FunFam" id="3.30.420.10:FF:000054">
    <property type="entry name" value="Werner Syndrome-like exonuclease"/>
    <property type="match status" value="1"/>
</dbReference>
<dbReference type="GO" id="GO:0006139">
    <property type="term" value="P:nucleobase-containing compound metabolic process"/>
    <property type="evidence" value="ECO:0007669"/>
    <property type="project" value="InterPro"/>
</dbReference>
<accession>A0A7J7HKA8</accession>
<dbReference type="EMBL" id="JACBKZ010000004">
    <property type="protein sequence ID" value="KAF5952414.1"/>
    <property type="molecule type" value="Genomic_DNA"/>
</dbReference>
<evidence type="ECO:0000313" key="4">
    <source>
        <dbReference type="EMBL" id="KAF5952414.1"/>
    </source>
</evidence>
<dbReference type="SMART" id="SM00474">
    <property type="entry name" value="35EXOc"/>
    <property type="match status" value="1"/>
</dbReference>
<dbReference type="SUPFAM" id="SSF53098">
    <property type="entry name" value="Ribonuclease H-like"/>
    <property type="match status" value="1"/>
</dbReference>
<dbReference type="Gene3D" id="3.30.420.10">
    <property type="entry name" value="Ribonuclease H-like superfamily/Ribonuclease H"/>
    <property type="match status" value="1"/>
</dbReference>
<evidence type="ECO:0000259" key="3">
    <source>
        <dbReference type="SMART" id="SM00474"/>
    </source>
</evidence>
<dbReference type="Pfam" id="PF01612">
    <property type="entry name" value="DNA_pol_A_exo1"/>
    <property type="match status" value="1"/>
</dbReference>
<organism evidence="4 5">
    <name type="scientific">Camellia sinensis</name>
    <name type="common">Tea plant</name>
    <name type="synonym">Thea sinensis</name>
    <dbReference type="NCBI Taxonomy" id="4442"/>
    <lineage>
        <taxon>Eukaryota</taxon>
        <taxon>Viridiplantae</taxon>
        <taxon>Streptophyta</taxon>
        <taxon>Embryophyta</taxon>
        <taxon>Tracheophyta</taxon>
        <taxon>Spermatophyta</taxon>
        <taxon>Magnoliopsida</taxon>
        <taxon>eudicotyledons</taxon>
        <taxon>Gunneridae</taxon>
        <taxon>Pentapetalae</taxon>
        <taxon>asterids</taxon>
        <taxon>Ericales</taxon>
        <taxon>Theaceae</taxon>
        <taxon>Camellia</taxon>
    </lineage>
</organism>
<dbReference type="CDD" id="cd06141">
    <property type="entry name" value="WRN_exo"/>
    <property type="match status" value="1"/>
</dbReference>
<dbReference type="GO" id="GO:0003676">
    <property type="term" value="F:nucleic acid binding"/>
    <property type="evidence" value="ECO:0007669"/>
    <property type="project" value="InterPro"/>
</dbReference>
<dbReference type="InterPro" id="IPR036397">
    <property type="entry name" value="RNaseH_sf"/>
</dbReference>
<evidence type="ECO:0000256" key="1">
    <source>
        <dbReference type="ARBA" id="ARBA00022722"/>
    </source>
</evidence>
<dbReference type="InterPro" id="IPR051132">
    <property type="entry name" value="3-5_Exonuclease_domain"/>
</dbReference>
<comment type="caution">
    <text evidence="4">The sequence shown here is derived from an EMBL/GenBank/DDBJ whole genome shotgun (WGS) entry which is preliminary data.</text>
</comment>
<reference evidence="4 5" key="2">
    <citation type="submission" date="2020-07" db="EMBL/GenBank/DDBJ databases">
        <title>Genome assembly of wild tea tree DASZ reveals pedigree and selection history of tea varieties.</title>
        <authorList>
            <person name="Zhang W."/>
        </authorList>
    </citation>
    <scope>NUCLEOTIDE SEQUENCE [LARGE SCALE GENOMIC DNA]</scope>
    <source>
        <strain evidence="5">cv. G240</strain>
        <tissue evidence="4">Leaf</tissue>
    </source>
</reference>
<evidence type="ECO:0000256" key="2">
    <source>
        <dbReference type="ARBA" id="ARBA00022801"/>
    </source>
</evidence>
<reference evidence="5" key="1">
    <citation type="journal article" date="2020" name="Nat. Commun.">
        <title>Genome assembly of wild tea tree DASZ reveals pedigree and selection history of tea varieties.</title>
        <authorList>
            <person name="Zhang W."/>
            <person name="Zhang Y."/>
            <person name="Qiu H."/>
            <person name="Guo Y."/>
            <person name="Wan H."/>
            <person name="Zhang X."/>
            <person name="Scossa F."/>
            <person name="Alseekh S."/>
            <person name="Zhang Q."/>
            <person name="Wang P."/>
            <person name="Xu L."/>
            <person name="Schmidt M.H."/>
            <person name="Jia X."/>
            <person name="Li D."/>
            <person name="Zhu A."/>
            <person name="Guo F."/>
            <person name="Chen W."/>
            <person name="Ni D."/>
            <person name="Usadel B."/>
            <person name="Fernie A.R."/>
            <person name="Wen W."/>
        </authorList>
    </citation>
    <scope>NUCLEOTIDE SEQUENCE [LARGE SCALE GENOMIC DNA]</scope>
    <source>
        <strain evidence="5">cv. G240</strain>
    </source>
</reference>
<protein>
    <recommendedName>
        <fullName evidence="3">3'-5' exonuclease domain-containing protein</fullName>
    </recommendedName>
</protein>
<sequence length="225" mass="25747">MAAAVTNLGIVDHQLPDDTHNLYDVTFFTDLIHTLVTRSPFFVDSWISEITAIHRRRLHRLIVGLDIEWRPNDRYSDNPAATLQLCVGRRCLIFQLLYSPEIPQSLIDFLNNPIYTFVGVGINSDVEKLIEDYGLSVGTTVDLRTLAADCGMTELRNAGLKTMAREVLGKVIDKPQRITRSRWDNEWLYPEQVQYACIDAFLSFEIGSSENRNRVDPSTYQEQHT</sequence>
<gene>
    <name evidence="4" type="ORF">HYC85_010358</name>
</gene>
<name>A0A7J7HKA8_CAMSI</name>
<dbReference type="GO" id="GO:0005634">
    <property type="term" value="C:nucleus"/>
    <property type="evidence" value="ECO:0007669"/>
    <property type="project" value="TreeGrafter"/>
</dbReference>
<dbReference type="InterPro" id="IPR002562">
    <property type="entry name" value="3'-5'_exonuclease_dom"/>
</dbReference>
<dbReference type="InterPro" id="IPR012337">
    <property type="entry name" value="RNaseH-like_sf"/>
</dbReference>
<dbReference type="PANTHER" id="PTHR13620:SF105">
    <property type="entry name" value="OS01G0737700 PROTEIN"/>
    <property type="match status" value="1"/>
</dbReference>
<dbReference type="AlphaFoldDB" id="A0A7J7HKA8"/>
<keyword evidence="5" id="KW-1185">Reference proteome</keyword>
<evidence type="ECO:0000313" key="5">
    <source>
        <dbReference type="Proteomes" id="UP000593564"/>
    </source>
</evidence>